<feature type="repeat" description="TPR" evidence="3">
    <location>
        <begin position="304"/>
        <end position="337"/>
    </location>
</feature>
<evidence type="ECO:0000313" key="4">
    <source>
        <dbReference type="EMBL" id="KAB1154390.1"/>
    </source>
</evidence>
<dbReference type="InterPro" id="IPR021109">
    <property type="entry name" value="Peptidase_aspartic_dom_sf"/>
</dbReference>
<proteinExistence type="predicted"/>
<evidence type="ECO:0000256" key="3">
    <source>
        <dbReference type="PROSITE-ProRule" id="PRU00339"/>
    </source>
</evidence>
<dbReference type="GO" id="GO:0046813">
    <property type="term" value="P:receptor-mediated virion attachment to host cell"/>
    <property type="evidence" value="ECO:0007669"/>
    <property type="project" value="TreeGrafter"/>
</dbReference>
<keyword evidence="5" id="KW-1185">Reference proteome</keyword>
<dbReference type="EMBL" id="WAEM01000008">
    <property type="protein sequence ID" value="KAB1154390.1"/>
    <property type="molecule type" value="Genomic_DNA"/>
</dbReference>
<dbReference type="Gene3D" id="1.25.40.10">
    <property type="entry name" value="Tetratricopeptide repeat domain"/>
    <property type="match status" value="3"/>
</dbReference>
<dbReference type="SMART" id="SM00028">
    <property type="entry name" value="TPR"/>
    <property type="match status" value="6"/>
</dbReference>
<dbReference type="Pfam" id="PF13414">
    <property type="entry name" value="TPR_11"/>
    <property type="match status" value="1"/>
</dbReference>
<reference evidence="4 5" key="1">
    <citation type="submission" date="2019-09" db="EMBL/GenBank/DDBJ databases">
        <title>Flavobacterium sp. nov., isolated from glacier ice.</title>
        <authorList>
            <person name="Liu Q."/>
        </authorList>
    </citation>
    <scope>NUCLEOTIDE SEQUENCE [LARGE SCALE GENOMIC DNA]</scope>
    <source>
        <strain evidence="4 5">NBRC 112527</strain>
    </source>
</reference>
<evidence type="ECO:0000256" key="1">
    <source>
        <dbReference type="ARBA" id="ARBA00022737"/>
    </source>
</evidence>
<dbReference type="CDD" id="cd05483">
    <property type="entry name" value="retropepsin_like_bacteria"/>
    <property type="match status" value="1"/>
</dbReference>
<feature type="repeat" description="TPR" evidence="3">
    <location>
        <begin position="165"/>
        <end position="198"/>
    </location>
</feature>
<dbReference type="PROSITE" id="PS50005">
    <property type="entry name" value="TPR"/>
    <property type="match status" value="3"/>
</dbReference>
<comment type="caution">
    <text evidence="4">The sequence shown here is derived from an EMBL/GenBank/DDBJ whole genome shotgun (WGS) entry which is preliminary data.</text>
</comment>
<keyword evidence="1" id="KW-0677">Repeat</keyword>
<name>A0A7J5AA13_9FLAO</name>
<keyword evidence="2 3" id="KW-0802">TPR repeat</keyword>
<dbReference type="SUPFAM" id="SSF50630">
    <property type="entry name" value="Acid proteases"/>
    <property type="match status" value="1"/>
</dbReference>
<gene>
    <name evidence="4" type="ORF">F6464_12605</name>
</gene>
<dbReference type="GO" id="GO:0009279">
    <property type="term" value="C:cell outer membrane"/>
    <property type="evidence" value="ECO:0007669"/>
    <property type="project" value="TreeGrafter"/>
</dbReference>
<dbReference type="InterPro" id="IPR019734">
    <property type="entry name" value="TPR_rpt"/>
</dbReference>
<dbReference type="Proteomes" id="UP000490922">
    <property type="component" value="Unassembled WGS sequence"/>
</dbReference>
<dbReference type="RefSeq" id="WP_151108306.1">
    <property type="nucleotide sequence ID" value="NZ_WAEM01000008.1"/>
</dbReference>
<dbReference type="PANTHER" id="PTHR44858">
    <property type="entry name" value="TETRATRICOPEPTIDE REPEAT PROTEIN 6"/>
    <property type="match status" value="1"/>
</dbReference>
<dbReference type="Pfam" id="PF13181">
    <property type="entry name" value="TPR_8"/>
    <property type="match status" value="2"/>
</dbReference>
<feature type="repeat" description="TPR" evidence="3">
    <location>
        <begin position="270"/>
        <end position="303"/>
    </location>
</feature>
<dbReference type="PANTHER" id="PTHR44858:SF1">
    <property type="entry name" value="UDP-N-ACETYLGLUCOSAMINE--PEPTIDE N-ACETYLGLUCOSAMINYLTRANSFERASE SPINDLY-RELATED"/>
    <property type="match status" value="1"/>
</dbReference>
<evidence type="ECO:0000313" key="5">
    <source>
        <dbReference type="Proteomes" id="UP000490922"/>
    </source>
</evidence>
<dbReference type="SUPFAM" id="SSF81901">
    <property type="entry name" value="HCP-like"/>
    <property type="match status" value="1"/>
</dbReference>
<dbReference type="InterPro" id="IPR011990">
    <property type="entry name" value="TPR-like_helical_dom_sf"/>
</dbReference>
<dbReference type="Gene3D" id="2.40.70.10">
    <property type="entry name" value="Acid Proteases"/>
    <property type="match status" value="1"/>
</dbReference>
<accession>A0A7J5AA13</accession>
<protein>
    <submittedName>
        <fullName evidence="4">Tetratricopeptide repeat protein</fullName>
    </submittedName>
</protein>
<dbReference type="AlphaFoldDB" id="A0A7J5AA13"/>
<dbReference type="OrthoDB" id="1290858at2"/>
<dbReference type="Pfam" id="PF13975">
    <property type="entry name" value="gag-asp_proteas"/>
    <property type="match status" value="1"/>
</dbReference>
<sequence>MKNILTYILLTTILLFGKSQISYGQTTINMKKEGGVYSIPCSVNGIGLKFIFDTGASNVSISLTEANFLFKNGYLTKKDIIGSANFQDATGNVSVGTIINIRKLEFSGIILNNVEAQVVHELNAPLLLGQSAMAKLGKFQFDPNSGALTLLDNSIKIIDSGTKEGRAYCDSGNSKQELEDYNGAMTDYNKAIDINPNFFRCYWLRGVLKSVMGDNNGAIIDFTKSIKLNPDFKMAYVNRGWSKADLEDFKGSIIDFTKAIQVWDGKDDLAIIYFSRGCSKKELKDEIGAIADFNKAIELDPNDFQAYGNRGHSKMILKDYKGAIADFDKLIEIHPEDGLAFYNRGQAKMALGQKDNACMDWRKAGELGYENVFEDIKEYCN</sequence>
<evidence type="ECO:0000256" key="2">
    <source>
        <dbReference type="ARBA" id="ARBA00022803"/>
    </source>
</evidence>
<organism evidence="4 5">
    <name type="scientific">Flavobacterium luteum</name>
    <dbReference type="NCBI Taxonomy" id="2026654"/>
    <lineage>
        <taxon>Bacteria</taxon>
        <taxon>Pseudomonadati</taxon>
        <taxon>Bacteroidota</taxon>
        <taxon>Flavobacteriia</taxon>
        <taxon>Flavobacteriales</taxon>
        <taxon>Flavobacteriaceae</taxon>
        <taxon>Flavobacterium</taxon>
    </lineage>
</organism>
<dbReference type="InterPro" id="IPR050498">
    <property type="entry name" value="Ycf3"/>
</dbReference>
<dbReference type="InterPro" id="IPR034122">
    <property type="entry name" value="Retropepsin-like_bacterial"/>
</dbReference>